<keyword evidence="8" id="KW-1185">Reference proteome</keyword>
<reference evidence="7" key="1">
    <citation type="submission" date="2009-07" db="EMBL/GenBank/DDBJ databases">
        <authorList>
            <person name="Weinstock G."/>
            <person name="Sodergren E."/>
            <person name="Clifton S."/>
            <person name="Fulton L."/>
            <person name="Fulton B."/>
            <person name="Courtney L."/>
            <person name="Fronick C."/>
            <person name="Harrison M."/>
            <person name="Strong C."/>
            <person name="Farmer C."/>
            <person name="Delahaunty K."/>
            <person name="Markovic C."/>
            <person name="Hall O."/>
            <person name="Minx P."/>
            <person name="Tomlinson C."/>
            <person name="Mitreva M."/>
            <person name="Nelson J."/>
            <person name="Hou S."/>
            <person name="Wollam A."/>
            <person name="Pepin K.H."/>
            <person name="Johnson M."/>
            <person name="Bhonagiri V."/>
            <person name="Nash W.E."/>
            <person name="Warren W."/>
            <person name="Chinwalla A."/>
            <person name="Mardis E.R."/>
            <person name="Wilson R.K."/>
        </authorList>
    </citation>
    <scope>NUCLEOTIDE SEQUENCE [LARGE SCALE GENOMIC DNA]</scope>
    <source>
        <strain evidence="7">DSM 14469</strain>
    </source>
</reference>
<evidence type="ECO:0000256" key="4">
    <source>
        <dbReference type="ARBA" id="ARBA00022989"/>
    </source>
</evidence>
<protein>
    <submittedName>
        <fullName evidence="7">Cobalt transport protein</fullName>
    </submittedName>
</protein>
<dbReference type="EMBL" id="ACCL02000034">
    <property type="protein sequence ID" value="EET58381.1"/>
    <property type="molecule type" value="Genomic_DNA"/>
</dbReference>
<dbReference type="CDD" id="cd16914">
    <property type="entry name" value="EcfT"/>
    <property type="match status" value="1"/>
</dbReference>
<comment type="caution">
    <text evidence="7">The sequence shown here is derived from an EMBL/GenBank/DDBJ whole genome shotgun (WGS) entry which is preliminary data.</text>
</comment>
<dbReference type="RefSeq" id="WP_006864422.1">
    <property type="nucleotide sequence ID" value="NZ_ACCL02000034.1"/>
</dbReference>
<dbReference type="eggNOG" id="COG0619">
    <property type="taxonomic scope" value="Bacteria"/>
</dbReference>
<evidence type="ECO:0000313" key="8">
    <source>
        <dbReference type="Proteomes" id="UP000005561"/>
    </source>
</evidence>
<name>C6LLX1_9FIRM</name>
<evidence type="ECO:0000313" key="7">
    <source>
        <dbReference type="EMBL" id="EET58381.1"/>
    </source>
</evidence>
<evidence type="ECO:0000256" key="5">
    <source>
        <dbReference type="ARBA" id="ARBA00023136"/>
    </source>
</evidence>
<organism evidence="7 8">
    <name type="scientific">Marvinbryantia formatexigens DSM 14469</name>
    <dbReference type="NCBI Taxonomy" id="478749"/>
    <lineage>
        <taxon>Bacteria</taxon>
        <taxon>Bacillati</taxon>
        <taxon>Bacillota</taxon>
        <taxon>Clostridia</taxon>
        <taxon>Lachnospirales</taxon>
        <taxon>Lachnospiraceae</taxon>
        <taxon>Marvinbryantia</taxon>
    </lineage>
</organism>
<dbReference type="Proteomes" id="UP000005561">
    <property type="component" value="Unassembled WGS sequence"/>
</dbReference>
<dbReference type="InterPro" id="IPR003339">
    <property type="entry name" value="ABC/ECF_trnsptr_transmembrane"/>
</dbReference>
<dbReference type="Pfam" id="PF02361">
    <property type="entry name" value="CbiQ"/>
    <property type="match status" value="1"/>
</dbReference>
<gene>
    <name evidence="7" type="ORF">BRYFOR_09670</name>
</gene>
<dbReference type="OrthoDB" id="3730291at2"/>
<proteinExistence type="predicted"/>
<keyword evidence="3 6" id="KW-0812">Transmembrane</keyword>
<evidence type="ECO:0000256" key="3">
    <source>
        <dbReference type="ARBA" id="ARBA00022692"/>
    </source>
</evidence>
<evidence type="ECO:0000256" key="1">
    <source>
        <dbReference type="ARBA" id="ARBA00004141"/>
    </source>
</evidence>
<dbReference type="PANTHER" id="PTHR34857:SF2">
    <property type="entry name" value="SLL0384 PROTEIN"/>
    <property type="match status" value="1"/>
</dbReference>
<evidence type="ECO:0000256" key="6">
    <source>
        <dbReference type="SAM" id="Phobius"/>
    </source>
</evidence>
<evidence type="ECO:0000256" key="2">
    <source>
        <dbReference type="ARBA" id="ARBA00022475"/>
    </source>
</evidence>
<sequence>MGTEKTAGGCRKPDPRAGLLLLVFANIIAFGGNNVYLEITWIGVLACLLFACGQRRSGIKWLLVYAGIWCLQRYILPVSPKIIATSFSIFAAYARRMLPCLMVGSLLIHTVSLRELTVALRSLHVPQKLIIPICVTLRYFPAIREEAGHIRDAMRLRSISGVDKIEALLVPLMVSATATAEELSAAAVTRGIEDPAKKTSMIRLHFTAWDWALTALGALFTAAMFLLQGVGR</sequence>
<keyword evidence="2" id="KW-1003">Cell membrane</keyword>
<accession>C6LLX1</accession>
<dbReference type="STRING" id="168384.SAMN05660368_00877"/>
<dbReference type="GO" id="GO:0005886">
    <property type="term" value="C:plasma membrane"/>
    <property type="evidence" value="ECO:0007669"/>
    <property type="project" value="UniProtKB-ARBA"/>
</dbReference>
<keyword evidence="4 6" id="KW-1133">Transmembrane helix</keyword>
<comment type="subcellular location">
    <subcellularLocation>
        <location evidence="1">Membrane</location>
        <topology evidence="1">Multi-pass membrane protein</topology>
    </subcellularLocation>
</comment>
<keyword evidence="5 6" id="KW-0472">Membrane</keyword>
<dbReference type="InterPro" id="IPR051611">
    <property type="entry name" value="ECF_transporter_component"/>
</dbReference>
<feature type="transmembrane region" description="Helical" evidence="6">
    <location>
        <begin position="208"/>
        <end position="227"/>
    </location>
</feature>
<dbReference type="AlphaFoldDB" id="C6LLX1"/>
<feature type="transmembrane region" description="Helical" evidence="6">
    <location>
        <begin position="20"/>
        <end position="51"/>
    </location>
</feature>
<dbReference type="PANTHER" id="PTHR34857">
    <property type="entry name" value="SLL0384 PROTEIN"/>
    <property type="match status" value="1"/>
</dbReference>